<name>A0A068FMA9_POMCA</name>
<geneLocation type="mitochondrion" evidence="2"/>
<evidence type="ECO:0000313" key="2">
    <source>
        <dbReference type="EMBL" id="AID68200.1"/>
    </source>
</evidence>
<organism evidence="2">
    <name type="scientific">Pomacea canaliculata</name>
    <name type="common">Golden apple snail</name>
    <dbReference type="NCBI Taxonomy" id="400727"/>
    <lineage>
        <taxon>Eukaryota</taxon>
        <taxon>Metazoa</taxon>
        <taxon>Spiralia</taxon>
        <taxon>Lophotrochozoa</taxon>
        <taxon>Mollusca</taxon>
        <taxon>Gastropoda</taxon>
        <taxon>Caenogastropoda</taxon>
        <taxon>Architaenioglossa</taxon>
        <taxon>Ampullarioidea</taxon>
        <taxon>Ampullariidae</taxon>
        <taxon>Pomacea</taxon>
    </lineage>
</organism>
<feature type="transmembrane region" description="Helical" evidence="1">
    <location>
        <begin position="6"/>
        <end position="29"/>
    </location>
</feature>
<dbReference type="AlphaFoldDB" id="A0A068FMA9"/>
<dbReference type="GeneID" id="19909180"/>
<keyword evidence="2" id="KW-0496">Mitochondrion</keyword>
<keyword evidence="1" id="KW-0812">Transmembrane</keyword>
<protein>
    <submittedName>
        <fullName evidence="4">ATP synthase F0 subunit 8</fullName>
    </submittedName>
    <submittedName>
        <fullName evidence="3">ATP synthase subunit 8</fullName>
    </submittedName>
    <submittedName>
        <fullName evidence="2">ATP synthetase F0 subunit 8</fullName>
    </submittedName>
</protein>
<dbReference type="RefSeq" id="YP_009048967.1">
    <property type="nucleotide sequence ID" value="NC_024586.1"/>
</dbReference>
<reference evidence="4" key="3">
    <citation type="submission" date="2016-10" db="EMBL/GenBank/DDBJ databases">
        <authorList>
            <person name="Cai Z."/>
        </authorList>
    </citation>
    <scope>NUCLEOTIDE SEQUENCE</scope>
</reference>
<gene>
    <name evidence="2" type="primary">ATP8</name>
</gene>
<keyword evidence="1" id="KW-1133">Transmembrane helix</keyword>
<evidence type="ECO:0000313" key="3">
    <source>
        <dbReference type="EMBL" id="ANM47934.1"/>
    </source>
</evidence>
<reference evidence="3" key="2">
    <citation type="submission" date="2015-11" db="EMBL/GenBank/DDBJ databases">
        <authorList>
            <person name="Zhang Y."/>
            <person name="Guo Z."/>
        </authorList>
    </citation>
    <scope>NUCLEOTIDE SEQUENCE</scope>
</reference>
<dbReference type="EMBL" id="KU052865">
    <property type="protein sequence ID" value="ANM47934.1"/>
    <property type="molecule type" value="Genomic_DNA"/>
</dbReference>
<dbReference type="OrthoDB" id="7721627at2759"/>
<evidence type="ECO:0000256" key="1">
    <source>
        <dbReference type="SAM" id="Phobius"/>
    </source>
</evidence>
<proteinExistence type="predicted"/>
<dbReference type="EMBL" id="KY008700">
    <property type="protein sequence ID" value="ART65968.1"/>
    <property type="molecule type" value="Genomic_DNA"/>
</dbReference>
<evidence type="ECO:0000313" key="4">
    <source>
        <dbReference type="EMBL" id="ART65968.1"/>
    </source>
</evidence>
<dbReference type="EMBL" id="KJ739609">
    <property type="protein sequence ID" value="AID68200.1"/>
    <property type="molecule type" value="Genomic_DNA"/>
</dbReference>
<accession>A0A068FMA9</accession>
<keyword evidence="1" id="KW-0472">Membrane</keyword>
<dbReference type="CTD" id="4509"/>
<sequence>MPQLSPLNWIMLFILFWLIVGITNILIWWNTKSTFYVSHNTKKNIENKWLWK</sequence>
<reference evidence="2" key="1">
    <citation type="journal article" date="2014" name="Mitochondrial DNA">
        <title>The complete mitochondrial genome of Pomacea canaliculata (Gastropoda: Ampullariidae).</title>
        <authorList>
            <person name="Zhou X."/>
            <person name="Chen Y."/>
            <person name="Zhu S."/>
            <person name="Xu H."/>
            <person name="Liu Y."/>
            <person name="Chen L."/>
        </authorList>
    </citation>
    <scope>NUCLEOTIDE SEQUENCE</scope>
</reference>
<dbReference type="OMA" id="LNSSIMW"/>
<dbReference type="KEGG" id="pcan:19909180"/>